<proteinExistence type="inferred from homology"/>
<dbReference type="Pfam" id="PF07731">
    <property type="entry name" value="Cu-oxidase_2"/>
    <property type="match status" value="1"/>
</dbReference>
<dbReference type="SUPFAM" id="SSF49503">
    <property type="entry name" value="Cupredoxins"/>
    <property type="match status" value="1"/>
</dbReference>
<sequence>MQNLNSSDLNGDYRPGVTRSMSMQHPMHLHGHKFWVLGSGPGLYNYEVDHDSLNLHNPPLRDTATLLPNSWLYLRFKANNPGIWPLHCHILWHAYMGQKVYFFEATNRITPVPASRPACPRNCLAEFGPYTQSWVNATPWPMKTPQQALFIESVAIVSSQPIECKTA</sequence>
<name>A0A6A0AK26_HAELA</name>
<dbReference type="PANTHER" id="PTHR11709">
    <property type="entry name" value="MULTI-COPPER OXIDASE"/>
    <property type="match status" value="1"/>
</dbReference>
<dbReference type="GO" id="GO:0005507">
    <property type="term" value="F:copper ion binding"/>
    <property type="evidence" value="ECO:0007669"/>
    <property type="project" value="InterPro"/>
</dbReference>
<protein>
    <recommendedName>
        <fullName evidence="2">Plastocyanin-like domain-containing protein</fullName>
    </recommendedName>
</protein>
<dbReference type="AlphaFoldDB" id="A0A6A0AK26"/>
<evidence type="ECO:0000313" key="4">
    <source>
        <dbReference type="Proteomes" id="UP000485058"/>
    </source>
</evidence>
<dbReference type="EMBL" id="BLLF01006867">
    <property type="protein sequence ID" value="GFH32613.1"/>
    <property type="molecule type" value="Genomic_DNA"/>
</dbReference>
<accession>A0A6A0AK26</accession>
<dbReference type="PANTHER" id="PTHR11709:SF511">
    <property type="entry name" value="LACCASE"/>
    <property type="match status" value="1"/>
</dbReference>
<dbReference type="GO" id="GO:0016491">
    <property type="term" value="F:oxidoreductase activity"/>
    <property type="evidence" value="ECO:0007669"/>
    <property type="project" value="InterPro"/>
</dbReference>
<feature type="domain" description="Plastocyanin-like" evidence="2">
    <location>
        <begin position="20"/>
        <end position="105"/>
    </location>
</feature>
<comment type="similarity">
    <text evidence="1">Belongs to the multicopper oxidase family.</text>
</comment>
<evidence type="ECO:0000259" key="2">
    <source>
        <dbReference type="Pfam" id="PF07731"/>
    </source>
</evidence>
<dbReference type="InterPro" id="IPR011706">
    <property type="entry name" value="Cu-oxidase_C"/>
</dbReference>
<evidence type="ECO:0000313" key="3">
    <source>
        <dbReference type="EMBL" id="GFH32613.1"/>
    </source>
</evidence>
<dbReference type="Gene3D" id="2.60.40.420">
    <property type="entry name" value="Cupredoxins - blue copper proteins"/>
    <property type="match status" value="1"/>
</dbReference>
<organism evidence="3 4">
    <name type="scientific">Haematococcus lacustris</name>
    <name type="common">Green alga</name>
    <name type="synonym">Haematococcus pluvialis</name>
    <dbReference type="NCBI Taxonomy" id="44745"/>
    <lineage>
        <taxon>Eukaryota</taxon>
        <taxon>Viridiplantae</taxon>
        <taxon>Chlorophyta</taxon>
        <taxon>core chlorophytes</taxon>
        <taxon>Chlorophyceae</taxon>
        <taxon>CS clade</taxon>
        <taxon>Chlamydomonadales</taxon>
        <taxon>Haematococcaceae</taxon>
        <taxon>Haematococcus</taxon>
    </lineage>
</organism>
<dbReference type="Proteomes" id="UP000485058">
    <property type="component" value="Unassembled WGS sequence"/>
</dbReference>
<reference evidence="3 4" key="1">
    <citation type="submission" date="2020-02" db="EMBL/GenBank/DDBJ databases">
        <title>Draft genome sequence of Haematococcus lacustris strain NIES-144.</title>
        <authorList>
            <person name="Morimoto D."/>
            <person name="Nakagawa S."/>
            <person name="Yoshida T."/>
            <person name="Sawayama S."/>
        </authorList>
    </citation>
    <scope>NUCLEOTIDE SEQUENCE [LARGE SCALE GENOMIC DNA]</scope>
    <source>
        <strain evidence="3 4">NIES-144</strain>
    </source>
</reference>
<keyword evidence="4" id="KW-1185">Reference proteome</keyword>
<evidence type="ECO:0000256" key="1">
    <source>
        <dbReference type="ARBA" id="ARBA00010609"/>
    </source>
</evidence>
<comment type="caution">
    <text evidence="3">The sequence shown here is derived from an EMBL/GenBank/DDBJ whole genome shotgun (WGS) entry which is preliminary data.</text>
</comment>
<dbReference type="InterPro" id="IPR008972">
    <property type="entry name" value="Cupredoxin"/>
</dbReference>
<dbReference type="InterPro" id="IPR045087">
    <property type="entry name" value="Cu-oxidase_fam"/>
</dbReference>
<gene>
    <name evidence="3" type="ORF">HaLaN_31858</name>
</gene>